<dbReference type="EMBL" id="JARQWQ010000082">
    <property type="protein sequence ID" value="KAK2552879.1"/>
    <property type="molecule type" value="Genomic_DNA"/>
</dbReference>
<evidence type="ECO:0000313" key="1">
    <source>
        <dbReference type="EMBL" id="KAK2552879.1"/>
    </source>
</evidence>
<organism evidence="1 2">
    <name type="scientific">Acropora cervicornis</name>
    <name type="common">Staghorn coral</name>
    <dbReference type="NCBI Taxonomy" id="6130"/>
    <lineage>
        <taxon>Eukaryota</taxon>
        <taxon>Metazoa</taxon>
        <taxon>Cnidaria</taxon>
        <taxon>Anthozoa</taxon>
        <taxon>Hexacorallia</taxon>
        <taxon>Scleractinia</taxon>
        <taxon>Astrocoeniina</taxon>
        <taxon>Acroporidae</taxon>
        <taxon>Acropora</taxon>
    </lineage>
</organism>
<name>A0AAD9Q1L0_ACRCE</name>
<reference evidence="1" key="2">
    <citation type="journal article" date="2023" name="Science">
        <title>Genomic signatures of disease resistance in endangered staghorn corals.</title>
        <authorList>
            <person name="Vollmer S.V."/>
            <person name="Selwyn J.D."/>
            <person name="Despard B.A."/>
            <person name="Roesel C.L."/>
        </authorList>
    </citation>
    <scope>NUCLEOTIDE SEQUENCE</scope>
    <source>
        <strain evidence="1">K2</strain>
    </source>
</reference>
<reference evidence="1" key="1">
    <citation type="journal article" date="2023" name="G3 (Bethesda)">
        <title>Whole genome assembly and annotation of the endangered Caribbean coral Acropora cervicornis.</title>
        <authorList>
            <person name="Selwyn J.D."/>
            <person name="Vollmer S.V."/>
        </authorList>
    </citation>
    <scope>NUCLEOTIDE SEQUENCE</scope>
    <source>
        <strain evidence="1">K2</strain>
    </source>
</reference>
<keyword evidence="2" id="KW-1185">Reference proteome</keyword>
<gene>
    <name evidence="1" type="ORF">P5673_025827</name>
</gene>
<proteinExistence type="predicted"/>
<evidence type="ECO:0000313" key="2">
    <source>
        <dbReference type="Proteomes" id="UP001249851"/>
    </source>
</evidence>
<comment type="caution">
    <text evidence="1">The sequence shown here is derived from an EMBL/GenBank/DDBJ whole genome shotgun (WGS) entry which is preliminary data.</text>
</comment>
<protein>
    <submittedName>
        <fullName evidence="1">Uncharacterized protein</fullName>
    </submittedName>
</protein>
<dbReference type="AlphaFoldDB" id="A0AAD9Q1L0"/>
<sequence length="86" mass="9836">MRFYSQKKLDSPQEAFTKKPSVIFRVENFPKLNGRISAAYDESTKYIETEIAGGCPTFSREKGTTSRSQLESRRHDSCRGIQTLDL</sequence>
<dbReference type="Proteomes" id="UP001249851">
    <property type="component" value="Unassembled WGS sequence"/>
</dbReference>
<accession>A0AAD9Q1L0</accession>